<dbReference type="InterPro" id="IPR050180">
    <property type="entry name" value="RNR_Ribonuclease"/>
</dbReference>
<dbReference type="Pfam" id="PF23214">
    <property type="entry name" value="SH3_CYT4"/>
    <property type="match status" value="1"/>
</dbReference>
<dbReference type="OMA" id="WPYFFPR"/>
<dbReference type="Pfam" id="PF23216">
    <property type="entry name" value="WHD_CYT4"/>
    <property type="match status" value="1"/>
</dbReference>
<accession>S3CUF5</accession>
<dbReference type="HOGENOM" id="CLU_002512_0_0_1"/>
<dbReference type="InterPro" id="IPR056624">
    <property type="entry name" value="WH_CYT4"/>
</dbReference>
<dbReference type="Pfam" id="PF00773">
    <property type="entry name" value="RNB"/>
    <property type="match status" value="1"/>
</dbReference>
<dbReference type="STRING" id="1116229.S3CUF5"/>
<dbReference type="SMART" id="SM00955">
    <property type="entry name" value="RNB"/>
    <property type="match status" value="1"/>
</dbReference>
<organism evidence="3 4">
    <name type="scientific">Glarea lozoyensis (strain ATCC 20868 / MF5171)</name>
    <dbReference type="NCBI Taxonomy" id="1116229"/>
    <lineage>
        <taxon>Eukaryota</taxon>
        <taxon>Fungi</taxon>
        <taxon>Dikarya</taxon>
        <taxon>Ascomycota</taxon>
        <taxon>Pezizomycotina</taxon>
        <taxon>Leotiomycetes</taxon>
        <taxon>Helotiales</taxon>
        <taxon>Helotiaceae</taxon>
        <taxon>Glarea</taxon>
    </lineage>
</organism>
<dbReference type="GO" id="GO:0006402">
    <property type="term" value="P:mRNA catabolic process"/>
    <property type="evidence" value="ECO:0007669"/>
    <property type="project" value="TreeGrafter"/>
</dbReference>
<dbReference type="Proteomes" id="UP000016922">
    <property type="component" value="Unassembled WGS sequence"/>
</dbReference>
<dbReference type="InterPro" id="IPR056625">
    <property type="entry name" value="SH3_CYT4"/>
</dbReference>
<evidence type="ECO:0000313" key="4">
    <source>
        <dbReference type="Proteomes" id="UP000016922"/>
    </source>
</evidence>
<dbReference type="GO" id="GO:0000175">
    <property type="term" value="F:3'-5'-RNA exonuclease activity"/>
    <property type="evidence" value="ECO:0007669"/>
    <property type="project" value="TreeGrafter"/>
</dbReference>
<feature type="domain" description="RNB" evidence="2">
    <location>
        <begin position="488"/>
        <end position="844"/>
    </location>
</feature>
<dbReference type="SUPFAM" id="SSF50249">
    <property type="entry name" value="Nucleic acid-binding proteins"/>
    <property type="match status" value="1"/>
</dbReference>
<dbReference type="KEGG" id="glz:GLAREA_00420"/>
<reference evidence="3 4" key="1">
    <citation type="journal article" date="2013" name="BMC Genomics">
        <title>Genomics-driven discovery of the pneumocandin biosynthetic gene cluster in the fungus Glarea lozoyensis.</title>
        <authorList>
            <person name="Chen L."/>
            <person name="Yue Q."/>
            <person name="Zhang X."/>
            <person name="Xiang M."/>
            <person name="Wang C."/>
            <person name="Li S."/>
            <person name="Che Y."/>
            <person name="Ortiz-Lopez F.J."/>
            <person name="Bills G.F."/>
            <person name="Liu X."/>
            <person name="An Z."/>
        </authorList>
    </citation>
    <scope>NUCLEOTIDE SEQUENCE [LARGE SCALE GENOMIC DNA]</scope>
    <source>
        <strain evidence="4">ATCC 20868 / MF5171</strain>
    </source>
</reference>
<dbReference type="AlphaFoldDB" id="S3CUF5"/>
<keyword evidence="4" id="KW-1185">Reference proteome</keyword>
<dbReference type="OrthoDB" id="2285229at2759"/>
<dbReference type="PANTHER" id="PTHR23355:SF65">
    <property type="entry name" value="EXORIBONUCLEASE CYT-4, PUTATIVE (AFU_ORTHOLOGUE AFUA_7G01550)-RELATED"/>
    <property type="match status" value="1"/>
</dbReference>
<dbReference type="InterPro" id="IPR001900">
    <property type="entry name" value="RNase_II/R"/>
</dbReference>
<evidence type="ECO:0000313" key="3">
    <source>
        <dbReference type="EMBL" id="EPE29260.1"/>
    </source>
</evidence>
<dbReference type="Pfam" id="PF25522">
    <property type="entry name" value="OB_cyt-4"/>
    <property type="match status" value="1"/>
</dbReference>
<sequence length="992" mass="111197">MSSPVPKQRTPLFAGNVAIEFKATPTNRNSTLSETSTPSGIREYLKQWQIHNGADVPMKDIKSPPNLRTNVSNDTGNIQTRGTIQAEEDDESHGDIDGYRTFLKDDLVDVGRRRTFLLPGDLVELAFVGSRAQELAVFVQDLGDQGQYYTMSGRWSQRPHFMPKYFVPGFVKPEELKDIIPHLPSSEVSPDVQQKLQIFQQAVPRDIGNNILSKLLHFWNEADAAYLATATQMETIHRVMAHRTKMTYATLEEIAEKSLAGVTAKDANGNFNQTILYALHRRILATDMEFRAQAKGTLRAGGEYEIASLDEVEDVKKVEALVRSYVEQLMTGTTDVKSGSQHPVTQFVQQCRTMIDITRKNQDFTKYGMIGPYPGDGHPGSEATSQSFPGGTRLFLRFMESWCGLQSFRRGSSLHGIGATLLRAIDRYDDVELDMRTGWTFLQEIGIIPFWETPHAYLLKLPGVGQRLRAEKLAPTEGFIEDQQSSIRKDWGNVPVFCIDDVGAHEIDDGVSVEPTEIDDQYWVHVHVADPASHIEPTSPIAEFAQRFVTNVYFPDRVASMLEPKRVQSQFSMGSGRPCLTFSAKLNAAGEILDYKVSAGRINNVIYVTYNVLEEAGTNTEVLSSDEKDMYIAGNNSLPPSNPSRHLTSFDALATDHKAKLKIIRNLGVLRSSCLRGKGGVNFASNNYDLAIHLDTPTTPAPSALRYKFGKVWKEKPIIEVSKNKGTPKPNSPLSYLMILAGEVCAKWCHERGVPTMYRVTPYNPIKEPASFFRRVVIPSRDVDGNIPLDIAEQYLETIGAAQPSTVPGPHVAVGADMFSKCTSPLRRYGDLLMHWQINAALREEHRLGRPLVGNTDESIFPFSTVQIERLLPRIDTRERLARKASVDAQNSWFCQFFIRAWKFGESELPRSLSFVIRTVNPLSNIAFGKISQFDFPATLRFNESLKYEDVVPGQEVEVEVLDIDMPRGRMILTPKPRGPVVEKAFEYKLAR</sequence>
<evidence type="ECO:0000256" key="1">
    <source>
        <dbReference type="SAM" id="MobiDB-lite"/>
    </source>
</evidence>
<name>S3CUF5_GLAL2</name>
<dbReference type="GO" id="GO:0000932">
    <property type="term" value="C:P-body"/>
    <property type="evidence" value="ECO:0007669"/>
    <property type="project" value="TreeGrafter"/>
</dbReference>
<dbReference type="EMBL" id="KE145367">
    <property type="protein sequence ID" value="EPE29260.1"/>
    <property type="molecule type" value="Genomic_DNA"/>
</dbReference>
<gene>
    <name evidence="3" type="ORF">GLAREA_00420</name>
</gene>
<evidence type="ECO:0000259" key="2">
    <source>
        <dbReference type="SMART" id="SM00955"/>
    </source>
</evidence>
<dbReference type="InterPro" id="IPR057912">
    <property type="entry name" value="OB_CYT4_C"/>
</dbReference>
<dbReference type="GO" id="GO:0003723">
    <property type="term" value="F:RNA binding"/>
    <property type="evidence" value="ECO:0007669"/>
    <property type="project" value="InterPro"/>
</dbReference>
<proteinExistence type="predicted"/>
<dbReference type="PANTHER" id="PTHR23355">
    <property type="entry name" value="RIBONUCLEASE"/>
    <property type="match status" value="1"/>
</dbReference>
<dbReference type="eggNOG" id="KOG2102">
    <property type="taxonomic scope" value="Eukaryota"/>
</dbReference>
<dbReference type="GeneID" id="19459478"/>
<protein>
    <recommendedName>
        <fullName evidence="2">RNB domain-containing protein</fullName>
    </recommendedName>
</protein>
<feature type="region of interest" description="Disordered" evidence="1">
    <location>
        <begin position="56"/>
        <end position="92"/>
    </location>
</feature>
<dbReference type="RefSeq" id="XP_008083369.1">
    <property type="nucleotide sequence ID" value="XM_008085178.1"/>
</dbReference>
<dbReference type="InterPro" id="IPR012340">
    <property type="entry name" value="NA-bd_OB-fold"/>
</dbReference>
<feature type="compositionally biased region" description="Polar residues" evidence="1">
    <location>
        <begin position="66"/>
        <end position="83"/>
    </location>
</feature>